<dbReference type="EMBL" id="JH792942">
    <property type="protein sequence ID" value="ELQ36520.1"/>
    <property type="molecule type" value="Genomic_DNA"/>
</dbReference>
<dbReference type="Pfam" id="PF07287">
    <property type="entry name" value="AtuA"/>
    <property type="match status" value="1"/>
</dbReference>
<evidence type="ECO:0000259" key="1">
    <source>
        <dbReference type="Pfam" id="PF07287"/>
    </source>
</evidence>
<accession>A0AA97NUD8</accession>
<evidence type="ECO:0000259" key="2">
    <source>
        <dbReference type="Pfam" id="PF23544"/>
    </source>
</evidence>
<protein>
    <recommendedName>
        <fullName evidence="4">DUF1446-domain-containing protein</fullName>
    </recommendedName>
</protein>
<feature type="domain" description="Acyclic terpene utilisation N-terminal" evidence="1">
    <location>
        <begin position="8"/>
        <end position="446"/>
    </location>
</feature>
<dbReference type="InterPro" id="IPR056362">
    <property type="entry name" value="AtuA-like_ferredoxin_dom"/>
</dbReference>
<dbReference type="PANTHER" id="PTHR47585:SF1">
    <property type="entry name" value="DUF1446 DOMAIN-CONTAINING PROTEIN"/>
    <property type="match status" value="1"/>
</dbReference>
<proteinExistence type="predicted"/>
<dbReference type="PANTHER" id="PTHR47585">
    <property type="match status" value="1"/>
</dbReference>
<organism evidence="3">
    <name type="scientific">Pyricularia oryzae (strain Y34)</name>
    <name type="common">Rice blast fungus</name>
    <name type="synonym">Magnaporthe oryzae</name>
    <dbReference type="NCBI Taxonomy" id="1143189"/>
    <lineage>
        <taxon>Eukaryota</taxon>
        <taxon>Fungi</taxon>
        <taxon>Dikarya</taxon>
        <taxon>Ascomycota</taxon>
        <taxon>Pezizomycotina</taxon>
        <taxon>Sordariomycetes</taxon>
        <taxon>Sordariomycetidae</taxon>
        <taxon>Magnaporthales</taxon>
        <taxon>Pyriculariaceae</taxon>
        <taxon>Pyricularia</taxon>
    </lineage>
</organism>
<dbReference type="InterPro" id="IPR010839">
    <property type="entry name" value="AtuA_N"/>
</dbReference>
<feature type="domain" description="AtuA-like ferredoxin-fold" evidence="2">
    <location>
        <begin position="491"/>
        <end position="583"/>
    </location>
</feature>
<evidence type="ECO:0008006" key="4">
    <source>
        <dbReference type="Google" id="ProtNLM"/>
    </source>
</evidence>
<dbReference type="Proteomes" id="UP000011086">
    <property type="component" value="Unassembled WGS sequence"/>
</dbReference>
<reference evidence="3" key="1">
    <citation type="journal article" date="2012" name="PLoS Genet.">
        <title>Comparative analysis of the genomes of two field isolates of the rice blast fungus Magnaporthe oryzae.</title>
        <authorList>
            <person name="Xue M."/>
            <person name="Yang J."/>
            <person name="Li Z."/>
            <person name="Hu S."/>
            <person name="Yao N."/>
            <person name="Dean R.A."/>
            <person name="Zhao W."/>
            <person name="Shen M."/>
            <person name="Zhang H."/>
            <person name="Li C."/>
            <person name="Liu L."/>
            <person name="Cao L."/>
            <person name="Xu X."/>
            <person name="Xing Y."/>
            <person name="Hsiang T."/>
            <person name="Zhang Z."/>
            <person name="Xu J.R."/>
            <person name="Peng Y.L."/>
        </authorList>
    </citation>
    <scope>NUCLEOTIDE SEQUENCE</scope>
    <source>
        <strain evidence="3">Y34</strain>
    </source>
</reference>
<dbReference type="AlphaFoldDB" id="A0AA97NUD8"/>
<sequence length="630" mass="68525">MVQPRRPIRIANVSGCTGDGPLALRRAVREGPVDVITADYLAEANNGKARNSSPWLALEKRQDPNKGYEPGFLRQLDRETAHIIAKNGIKVVHDGGALNPESMARETRALLHSYGVTGLKIAYVDGDNVMGMLEQLKAPGKAAKHLDVEGRTLSDIDKPVLSANAYVGMGGIVAALKLGADIVISGRCCDASPVMGAAAWWHNWSETDYDRLAGALIAGRGNFSGFKHIPDNYDQGFPVAEIANDGTFDILLQDGARGLVSKDTVTAQLVYEIQGPFYLNPDAVADLRGVKIKESGKNRVTVSGITGSPPPPTTKLAICKLAGYQLEIYLFASGLDIPEKLASLRRQLDEIIENRADYTVLRVDQYGVPQHDAPTEALATCTFRVFAQADRAETLATLPRTIGGYTVLGGYCGMHMCLDVRMLQPRPYVNYEPFLIPYTDVSLRVTVDSQPSTIARPPPKTQAFTCQISSDSREPHRALAHGPTARAHLGTRVHARSGDKGSNANVGFWVLEDDEYEWLRSFLSVARLRVLLGDEDRGARWEIERFEIPGLRCVHFRVIGILDGGISSTWRQDGLAKSFGEFLRTGSSGTFSSPCICGARVVDMPTKFLERGIISGGRVAEPPSTAVSRL</sequence>
<gene>
    <name evidence="3" type="ORF">OOU_Y34scaffold00655g19</name>
</gene>
<evidence type="ECO:0000313" key="3">
    <source>
        <dbReference type="EMBL" id="ELQ36520.1"/>
    </source>
</evidence>
<name>A0AA97NUD8_PYRO3</name>
<dbReference type="Pfam" id="PF23544">
    <property type="entry name" value="AtuA_ferredoxin"/>
    <property type="match status" value="1"/>
</dbReference>